<name>A0A7V2F3P4_UNCEI</name>
<evidence type="ECO:0000256" key="1">
    <source>
        <dbReference type="SAM" id="Coils"/>
    </source>
</evidence>
<gene>
    <name evidence="2" type="ORF">ENO08_06715</name>
</gene>
<accession>A0A7V2F3P4</accession>
<keyword evidence="1" id="KW-0175">Coiled coil</keyword>
<dbReference type="AlphaFoldDB" id="A0A7V2F3P4"/>
<evidence type="ECO:0008006" key="3">
    <source>
        <dbReference type="Google" id="ProtNLM"/>
    </source>
</evidence>
<organism evidence="2">
    <name type="scientific">Eiseniibacteriota bacterium</name>
    <dbReference type="NCBI Taxonomy" id="2212470"/>
    <lineage>
        <taxon>Bacteria</taxon>
        <taxon>Candidatus Eiseniibacteriota</taxon>
    </lineage>
</organism>
<feature type="coiled-coil region" evidence="1">
    <location>
        <begin position="8"/>
        <end position="64"/>
    </location>
</feature>
<comment type="caution">
    <text evidence="2">The sequence shown here is derived from an EMBL/GenBank/DDBJ whole genome shotgun (WGS) entry which is preliminary data.</text>
</comment>
<reference evidence="2" key="1">
    <citation type="journal article" date="2020" name="mSystems">
        <title>Genome- and Community-Level Interaction Insights into Carbon Utilization and Element Cycling Functions of Hydrothermarchaeota in Hydrothermal Sediment.</title>
        <authorList>
            <person name="Zhou Z."/>
            <person name="Liu Y."/>
            <person name="Xu W."/>
            <person name="Pan J."/>
            <person name="Luo Z.H."/>
            <person name="Li M."/>
        </authorList>
    </citation>
    <scope>NUCLEOTIDE SEQUENCE [LARGE SCALE GENOMIC DNA]</scope>
    <source>
        <strain evidence="2">SpSt-1233</strain>
    </source>
</reference>
<protein>
    <recommendedName>
        <fullName evidence="3">Coiled coil domain-containing protein</fullName>
    </recommendedName>
</protein>
<proteinExistence type="predicted"/>
<dbReference type="Proteomes" id="UP000886069">
    <property type="component" value="Unassembled WGS sequence"/>
</dbReference>
<dbReference type="EMBL" id="DSEC01000477">
    <property type="protein sequence ID" value="HER44135.1"/>
    <property type="molecule type" value="Genomic_DNA"/>
</dbReference>
<sequence>MSDRKAYEELVESRLKAWEADIKRLEADIQRAHAESLLTKDGAAAKAREKLESLKATYSELKKANQNAWSELKTGIDNAMTDIKESLDSVKNAYRKDD</sequence>
<evidence type="ECO:0000313" key="2">
    <source>
        <dbReference type="EMBL" id="HER44135.1"/>
    </source>
</evidence>